<evidence type="ECO:0000256" key="8">
    <source>
        <dbReference type="ARBA" id="ARBA00022741"/>
    </source>
</evidence>
<evidence type="ECO:0000256" key="11">
    <source>
        <dbReference type="ARBA" id="ARBA00048366"/>
    </source>
</evidence>
<dbReference type="GO" id="GO:0003725">
    <property type="term" value="F:double-stranded RNA binding"/>
    <property type="evidence" value="ECO:0007669"/>
    <property type="project" value="InterPro"/>
</dbReference>
<feature type="domain" description="YrdC-like" evidence="12">
    <location>
        <begin position="4"/>
        <end position="198"/>
    </location>
</feature>
<dbReference type="PROSITE" id="PS51163">
    <property type="entry name" value="YRDC"/>
    <property type="match status" value="1"/>
</dbReference>
<accession>A0A1G1VNY1</accession>
<keyword evidence="4" id="KW-0963">Cytoplasm</keyword>
<reference evidence="13 14" key="1">
    <citation type="journal article" date="2016" name="Nat. Commun.">
        <title>Thousands of microbial genomes shed light on interconnected biogeochemical processes in an aquifer system.</title>
        <authorList>
            <person name="Anantharaman K."/>
            <person name="Brown C.T."/>
            <person name="Hug L.A."/>
            <person name="Sharon I."/>
            <person name="Castelle C.J."/>
            <person name="Probst A.J."/>
            <person name="Thomas B.C."/>
            <person name="Singh A."/>
            <person name="Wilkins M.J."/>
            <person name="Karaoz U."/>
            <person name="Brodie E.L."/>
            <person name="Williams K.H."/>
            <person name="Hubbard S.S."/>
            <person name="Banfield J.F."/>
        </authorList>
    </citation>
    <scope>NUCLEOTIDE SEQUENCE [LARGE SCALE GENOMIC DNA]</scope>
</reference>
<evidence type="ECO:0000256" key="3">
    <source>
        <dbReference type="ARBA" id="ARBA00012584"/>
    </source>
</evidence>
<dbReference type="Gene3D" id="3.90.870.10">
    <property type="entry name" value="DHBP synthase"/>
    <property type="match status" value="1"/>
</dbReference>
<evidence type="ECO:0000256" key="6">
    <source>
        <dbReference type="ARBA" id="ARBA00022694"/>
    </source>
</evidence>
<dbReference type="GO" id="GO:0008033">
    <property type="term" value="P:tRNA processing"/>
    <property type="evidence" value="ECO:0007669"/>
    <property type="project" value="UniProtKB-KW"/>
</dbReference>
<comment type="caution">
    <text evidence="13">The sequence shown here is derived from an EMBL/GenBank/DDBJ whole genome shotgun (WGS) entry which is preliminary data.</text>
</comment>
<dbReference type="GO" id="GO:0005524">
    <property type="term" value="F:ATP binding"/>
    <property type="evidence" value="ECO:0007669"/>
    <property type="project" value="UniProtKB-KW"/>
</dbReference>
<evidence type="ECO:0000256" key="9">
    <source>
        <dbReference type="ARBA" id="ARBA00022840"/>
    </source>
</evidence>
<comment type="catalytic activity">
    <reaction evidence="11">
        <text>L-threonine + hydrogencarbonate + ATP = L-threonylcarbamoyladenylate + diphosphate + H2O</text>
        <dbReference type="Rhea" id="RHEA:36407"/>
        <dbReference type="ChEBI" id="CHEBI:15377"/>
        <dbReference type="ChEBI" id="CHEBI:17544"/>
        <dbReference type="ChEBI" id="CHEBI:30616"/>
        <dbReference type="ChEBI" id="CHEBI:33019"/>
        <dbReference type="ChEBI" id="CHEBI:57926"/>
        <dbReference type="ChEBI" id="CHEBI:73682"/>
        <dbReference type="EC" id="2.7.7.87"/>
    </reaction>
</comment>
<evidence type="ECO:0000256" key="2">
    <source>
        <dbReference type="ARBA" id="ARBA00007663"/>
    </source>
</evidence>
<organism evidence="13 14">
    <name type="scientific">Candidatus Chisholmbacteria bacterium RIFCSPHIGHO2_01_FULL_49_18</name>
    <dbReference type="NCBI Taxonomy" id="1797590"/>
    <lineage>
        <taxon>Bacteria</taxon>
        <taxon>Candidatus Chisholmiibacteriota</taxon>
    </lineage>
</organism>
<evidence type="ECO:0000256" key="1">
    <source>
        <dbReference type="ARBA" id="ARBA00004496"/>
    </source>
</evidence>
<name>A0A1G1VNY1_9BACT</name>
<dbReference type="AlphaFoldDB" id="A0A1G1VNY1"/>
<sequence length="206" mass="22063">MSTALPITHSVQVLRDGGILVFPTDTVWGVGVSIDNPKALRRLYSVKGRAFNKPTAVLVENLAMAGRYGIFPPAAVKLAERYWPGALTLIVKARFESVPALIRGGSDHVGLRAPKFPLLLSILHELGSGIAAGSANFSGAATAQTFSMIDRRLINQADYVVIPASSKRAILEKHSEHSASTVVDTTARPFRILREGPISIPSELIA</sequence>
<dbReference type="GO" id="GO:0000049">
    <property type="term" value="F:tRNA binding"/>
    <property type="evidence" value="ECO:0007669"/>
    <property type="project" value="TreeGrafter"/>
</dbReference>
<comment type="similarity">
    <text evidence="2">Belongs to the SUA5 family.</text>
</comment>
<dbReference type="NCBIfam" id="TIGR00057">
    <property type="entry name" value="L-threonylcarbamoyladenylate synthase"/>
    <property type="match status" value="1"/>
</dbReference>
<keyword evidence="7" id="KW-0548">Nucleotidyltransferase</keyword>
<evidence type="ECO:0000256" key="4">
    <source>
        <dbReference type="ARBA" id="ARBA00022490"/>
    </source>
</evidence>
<protein>
    <recommendedName>
        <fullName evidence="10">L-threonylcarbamoyladenylate synthase</fullName>
        <ecNumber evidence="3">2.7.7.87</ecNumber>
    </recommendedName>
    <alternativeName>
        <fullName evidence="10">L-threonylcarbamoyladenylate synthase</fullName>
    </alternativeName>
</protein>
<dbReference type="GO" id="GO:0061710">
    <property type="term" value="F:L-threonylcarbamoyladenylate synthase"/>
    <property type="evidence" value="ECO:0007669"/>
    <property type="project" value="UniProtKB-EC"/>
</dbReference>
<gene>
    <name evidence="13" type="ORF">A2785_00650</name>
</gene>
<dbReference type="Pfam" id="PF01300">
    <property type="entry name" value="Sua5_yciO_yrdC"/>
    <property type="match status" value="1"/>
</dbReference>
<proteinExistence type="inferred from homology"/>
<keyword evidence="9" id="KW-0067">ATP-binding</keyword>
<dbReference type="InterPro" id="IPR017945">
    <property type="entry name" value="DHBP_synth_RibB-like_a/b_dom"/>
</dbReference>
<keyword evidence="8" id="KW-0547">Nucleotide-binding</keyword>
<evidence type="ECO:0000313" key="13">
    <source>
        <dbReference type="EMBL" id="OGY17108.1"/>
    </source>
</evidence>
<dbReference type="GO" id="GO:0005737">
    <property type="term" value="C:cytoplasm"/>
    <property type="evidence" value="ECO:0007669"/>
    <property type="project" value="UniProtKB-SubCell"/>
</dbReference>
<evidence type="ECO:0000259" key="12">
    <source>
        <dbReference type="PROSITE" id="PS51163"/>
    </source>
</evidence>
<evidence type="ECO:0000313" key="14">
    <source>
        <dbReference type="Proteomes" id="UP000179069"/>
    </source>
</evidence>
<dbReference type="Proteomes" id="UP000179069">
    <property type="component" value="Unassembled WGS sequence"/>
</dbReference>
<dbReference type="EMBL" id="MHCI01000006">
    <property type="protein sequence ID" value="OGY17108.1"/>
    <property type="molecule type" value="Genomic_DNA"/>
</dbReference>
<dbReference type="GO" id="GO:0006450">
    <property type="term" value="P:regulation of translational fidelity"/>
    <property type="evidence" value="ECO:0007669"/>
    <property type="project" value="TreeGrafter"/>
</dbReference>
<dbReference type="SUPFAM" id="SSF55821">
    <property type="entry name" value="YrdC/RibB"/>
    <property type="match status" value="1"/>
</dbReference>
<comment type="subcellular location">
    <subcellularLocation>
        <location evidence="1">Cytoplasm</location>
    </subcellularLocation>
</comment>
<dbReference type="PANTHER" id="PTHR17490">
    <property type="entry name" value="SUA5"/>
    <property type="match status" value="1"/>
</dbReference>
<dbReference type="InterPro" id="IPR050156">
    <property type="entry name" value="TC-AMP_synthase_SUA5"/>
</dbReference>
<dbReference type="InterPro" id="IPR006070">
    <property type="entry name" value="Sua5-like_dom"/>
</dbReference>
<dbReference type="EC" id="2.7.7.87" evidence="3"/>
<keyword evidence="5" id="KW-0808">Transferase</keyword>
<evidence type="ECO:0000256" key="10">
    <source>
        <dbReference type="ARBA" id="ARBA00029774"/>
    </source>
</evidence>
<dbReference type="PANTHER" id="PTHR17490:SF16">
    <property type="entry name" value="THREONYLCARBAMOYL-AMP SYNTHASE"/>
    <property type="match status" value="1"/>
</dbReference>
<evidence type="ECO:0000256" key="7">
    <source>
        <dbReference type="ARBA" id="ARBA00022695"/>
    </source>
</evidence>
<evidence type="ECO:0000256" key="5">
    <source>
        <dbReference type="ARBA" id="ARBA00022679"/>
    </source>
</evidence>
<keyword evidence="6" id="KW-0819">tRNA processing</keyword>